<evidence type="ECO:0000259" key="6">
    <source>
        <dbReference type="PROSITE" id="PS50178"/>
    </source>
</evidence>
<dbReference type="Proteomes" id="UP000002316">
    <property type="component" value="Chromosome 7"/>
</dbReference>
<dbReference type="InterPro" id="IPR011011">
    <property type="entry name" value="Znf_FYVE_PHD"/>
</dbReference>
<evidence type="ECO:0000313" key="7">
    <source>
        <dbReference type="EMBL" id="CBH12084.1"/>
    </source>
</evidence>
<evidence type="ECO:0000256" key="2">
    <source>
        <dbReference type="ARBA" id="ARBA00022771"/>
    </source>
</evidence>
<dbReference type="InterPro" id="IPR013083">
    <property type="entry name" value="Znf_RING/FYVE/PHD"/>
</dbReference>
<sequence length="492" mass="54503">MQKKNCRWKPDETSAECQQCAQAFDFFSRRHHCRCCGGLFCGCCSGSFIPRELLHKVCQVKEIKPHHPHVDNNPEEKEKEKETQSGGNPSLFAGLINTFMGRLSALQRVCLKCHWKARRLLEAFTEPSSSAADPTRTHPSYPIKCTLPGSGRERKIYVISLRGKSLFDKRDYVGLSAVFEELERLIGEGTGVPNATDECHDGRSHSATLNPSPSNDSISTLYSSDQSTFEATLCFDEAGAHRWKRRRGIMNLEESPRKSYHRVTLQVPVLIPECKGGDTLAGTVSNVRVRTRLVGLTQQQSFNREVLQQETIGTDAYVILPDEELGPVPRYSDITPESSFVLDPFGTPATGNGSVVSEPSYFAANSTLNPSGVVSRLNRGIDWLAHGTSMDGIRYVWETIEQFGGATPICAVIDYTPCDKETSTPGSPVTADTSKCRSDGAYTFGSGPIYVHCHKSEEQRYPSVREQASALHRALLLVVGKVIVRDWLQQNV</sequence>
<dbReference type="PANTHER" id="PTHR23164">
    <property type="entry name" value="EARLY ENDOSOME ANTIGEN 1"/>
    <property type="match status" value="1"/>
</dbReference>
<dbReference type="VEuPathDB" id="TriTrypDB:Tbg972.7.610"/>
<dbReference type="AlphaFoldDB" id="C9ZRU8"/>
<dbReference type="KEGG" id="tbg:TbgDal_VII610"/>
<dbReference type="SMART" id="SM00064">
    <property type="entry name" value="FYVE"/>
    <property type="match status" value="1"/>
</dbReference>
<name>C9ZRU8_TRYB9</name>
<evidence type="ECO:0000256" key="4">
    <source>
        <dbReference type="PROSITE-ProRule" id="PRU00091"/>
    </source>
</evidence>
<dbReference type="InterPro" id="IPR000306">
    <property type="entry name" value="Znf_FYVE"/>
</dbReference>
<accession>C9ZRU8</accession>
<dbReference type="EMBL" id="FN554970">
    <property type="protein sequence ID" value="CBH12084.1"/>
    <property type="molecule type" value="Genomic_DNA"/>
</dbReference>
<feature type="region of interest" description="Disordered" evidence="5">
    <location>
        <begin position="67"/>
        <end position="87"/>
    </location>
</feature>
<evidence type="ECO:0000256" key="3">
    <source>
        <dbReference type="ARBA" id="ARBA00022833"/>
    </source>
</evidence>
<dbReference type="SUPFAM" id="SSF57903">
    <property type="entry name" value="FYVE/PHD zinc finger"/>
    <property type="match status" value="1"/>
</dbReference>
<gene>
    <name evidence="7" type="ORF">TbgDal_VII610</name>
</gene>
<dbReference type="GeneID" id="23862874"/>
<reference evidence="8" key="1">
    <citation type="journal article" date="2010" name="PLoS Negl. Trop. Dis.">
        <title>The genome sequence of Trypanosoma brucei gambiense, causative agent of chronic human african trypanosomiasis.</title>
        <authorList>
            <person name="Jackson A.P."/>
            <person name="Sanders M."/>
            <person name="Berry A."/>
            <person name="McQuillan J."/>
            <person name="Aslett M.A."/>
            <person name="Quail M.A."/>
            <person name="Chukualim B."/>
            <person name="Capewell P."/>
            <person name="MacLeod A."/>
            <person name="Melville S.E."/>
            <person name="Gibson W."/>
            <person name="Barry J.D."/>
            <person name="Berriman M."/>
            <person name="Hertz-Fowler C."/>
        </authorList>
    </citation>
    <scope>NUCLEOTIDE SEQUENCE [LARGE SCALE GENOMIC DNA]</scope>
    <source>
        <strain evidence="8">MHOM/CI/86/DAL972</strain>
    </source>
</reference>
<evidence type="ECO:0000313" key="8">
    <source>
        <dbReference type="Proteomes" id="UP000002316"/>
    </source>
</evidence>
<evidence type="ECO:0000256" key="1">
    <source>
        <dbReference type="ARBA" id="ARBA00022723"/>
    </source>
</evidence>
<feature type="domain" description="FYVE-type" evidence="6">
    <location>
        <begin position="11"/>
        <end position="59"/>
    </location>
</feature>
<proteinExistence type="predicted"/>
<organism evidence="7 8">
    <name type="scientific">Trypanosoma brucei gambiense (strain MHOM/CI/86/DAL972)</name>
    <dbReference type="NCBI Taxonomy" id="679716"/>
    <lineage>
        <taxon>Eukaryota</taxon>
        <taxon>Discoba</taxon>
        <taxon>Euglenozoa</taxon>
        <taxon>Kinetoplastea</taxon>
        <taxon>Metakinetoplastina</taxon>
        <taxon>Trypanosomatida</taxon>
        <taxon>Trypanosomatidae</taxon>
        <taxon>Trypanosoma</taxon>
    </lineage>
</organism>
<protein>
    <submittedName>
        <fullName evidence="7">Zinc finger protein, putative</fullName>
    </submittedName>
</protein>
<dbReference type="RefSeq" id="XP_011774367.1">
    <property type="nucleotide sequence ID" value="XM_011776065.1"/>
</dbReference>
<dbReference type="PROSITE" id="PS50178">
    <property type="entry name" value="ZF_FYVE"/>
    <property type="match status" value="1"/>
</dbReference>
<dbReference type="Pfam" id="PF01363">
    <property type="entry name" value="FYVE"/>
    <property type="match status" value="1"/>
</dbReference>
<dbReference type="GO" id="GO:0008270">
    <property type="term" value="F:zinc ion binding"/>
    <property type="evidence" value="ECO:0007669"/>
    <property type="project" value="UniProtKB-KW"/>
</dbReference>
<evidence type="ECO:0000256" key="5">
    <source>
        <dbReference type="SAM" id="MobiDB-lite"/>
    </source>
</evidence>
<keyword evidence="1" id="KW-0479">Metal-binding</keyword>
<feature type="region of interest" description="Disordered" evidence="5">
    <location>
        <begin position="193"/>
        <end position="219"/>
    </location>
</feature>
<keyword evidence="3" id="KW-0862">Zinc</keyword>
<dbReference type="Gene3D" id="3.30.40.10">
    <property type="entry name" value="Zinc/RING finger domain, C3HC4 (zinc finger)"/>
    <property type="match status" value="1"/>
</dbReference>
<feature type="compositionally biased region" description="Polar residues" evidence="5">
    <location>
        <begin position="205"/>
        <end position="219"/>
    </location>
</feature>
<dbReference type="PANTHER" id="PTHR23164:SF29">
    <property type="entry name" value="E3 UBIQUITIN-PROTEIN LIGASE PIB1"/>
    <property type="match status" value="1"/>
</dbReference>
<feature type="compositionally biased region" description="Basic and acidic residues" evidence="5">
    <location>
        <begin position="67"/>
        <end position="83"/>
    </location>
</feature>
<dbReference type="InterPro" id="IPR017455">
    <property type="entry name" value="Znf_FYVE-rel"/>
</dbReference>
<keyword evidence="2 4" id="KW-0863">Zinc-finger</keyword>
<dbReference type="OrthoDB" id="158357at2759"/>